<accession>A0AB40AWY5</accession>
<name>A0AB40AWY5_DIOCR</name>
<proteinExistence type="predicted"/>
<evidence type="ECO:0000313" key="1">
    <source>
        <dbReference type="Proteomes" id="UP001515500"/>
    </source>
</evidence>
<organism evidence="1 2">
    <name type="scientific">Dioscorea cayennensis subsp. rotundata</name>
    <name type="common">White Guinea yam</name>
    <name type="synonym">Dioscorea rotundata</name>
    <dbReference type="NCBI Taxonomy" id="55577"/>
    <lineage>
        <taxon>Eukaryota</taxon>
        <taxon>Viridiplantae</taxon>
        <taxon>Streptophyta</taxon>
        <taxon>Embryophyta</taxon>
        <taxon>Tracheophyta</taxon>
        <taxon>Spermatophyta</taxon>
        <taxon>Magnoliopsida</taxon>
        <taxon>Liliopsida</taxon>
        <taxon>Dioscoreales</taxon>
        <taxon>Dioscoreaceae</taxon>
        <taxon>Dioscorea</taxon>
    </lineage>
</organism>
<dbReference type="PANTHER" id="PTHR35317:SF35">
    <property type="entry name" value="DUF4219 DOMAIN-CONTAINING PROTEIN"/>
    <property type="match status" value="1"/>
</dbReference>
<dbReference type="Proteomes" id="UP001515500">
    <property type="component" value="Chromosome 3"/>
</dbReference>
<protein>
    <submittedName>
        <fullName evidence="2">Uncharacterized protein LOC120255849</fullName>
    </submittedName>
</protein>
<gene>
    <name evidence="2" type="primary">LOC120255849</name>
</gene>
<keyword evidence="1" id="KW-1185">Reference proteome</keyword>
<dbReference type="Pfam" id="PF14223">
    <property type="entry name" value="Retrotran_gag_2"/>
    <property type="match status" value="1"/>
</dbReference>
<dbReference type="PANTHER" id="PTHR35317">
    <property type="entry name" value="OS04G0629600 PROTEIN"/>
    <property type="match status" value="1"/>
</dbReference>
<evidence type="ECO:0000313" key="2">
    <source>
        <dbReference type="RefSeq" id="XP_039119567.1"/>
    </source>
</evidence>
<sequence>MKTVFRFQVLWDLVEKGMMESKDEAVERENRKRDAKALCLIQQVVDGSNLDYIAEAKSAYEAWEILRKHCQGMSKVLFMRIQALRQSFETLQMGDDEGVQEYISLGLLQLPTKLRLLDSKKISKLTLDDLCGTLQAHEVKVNRAAGKIVKKALHVKCEHPILNYNKGRGAGSSWGDGRGHVRSFVHWRGRAGVGRGRGFDNRSHIQCFQCKRFGRIKAKCKAKEKQSKKGLTLQQKRTTLRVSSWRAVLLVIYPAQYGGMTPVVLMT</sequence>
<reference evidence="2" key="1">
    <citation type="submission" date="2025-08" db="UniProtKB">
        <authorList>
            <consortium name="RefSeq"/>
        </authorList>
    </citation>
    <scope>IDENTIFICATION</scope>
</reference>
<dbReference type="AlphaFoldDB" id="A0AB40AWY5"/>
<dbReference type="RefSeq" id="XP_039119567.1">
    <property type="nucleotide sequence ID" value="XM_039263633.1"/>
</dbReference>
<dbReference type="GeneID" id="120255849"/>